<feature type="region of interest" description="Disordered" evidence="4">
    <location>
        <begin position="29"/>
        <end position="51"/>
    </location>
</feature>
<sequence length="557" mass="60917">MVFFGRYGRVHIFCEAVELPTSPIFLTVRSSSPASDQKGRPPSPMADYDQPHVGNVSFSGLNEPCSVGSHVEVVINAQGGSAQRSEVSVLSVAPSGKRRECKVTHQANSFTAIFQPDEVGQWQIGIVYAGEHIQGSPFDVQVFDADRVNVYGLDVGLVGQELKFTVDAQQAGEGAVKVSIFKNNKQIPCGVVEEGTRHRYRVHFTPDGPARYEIHITFNGMEIKGSPFILDIADASQVSVHGDFLKTAAVDKMAHFFVNAIGATAKDLNVVITGPSGKQKHAKVAAIENKAFRVEWKPVEVGEHKIDVQLYDQSIYDQHLLCNVGDPELVTVRNIPQYIDLNKIGQDLSFEIDAAAAGSGNLEIIINGGRVTCRVRELATRHFLAEFTPLQPAPHVIEMKFNGEHVRGSPWTLPIRNGQGSVEYSSGSGIRQLRSQHVEDEPYSELVGVGLHRAQVNSVSAFEVNASTGVLKASDVRVRLTDAHGAKLDVRIFEQRNGVRCEYTVKKVGDYLLEIFINNRLIDSGPLTVTGYDLNKIKVQPVKDGAPGEPVQFVGLF</sequence>
<dbReference type="SMART" id="SM00557">
    <property type="entry name" value="IG_FLMN"/>
    <property type="match status" value="5"/>
</dbReference>
<evidence type="ECO:0000256" key="2">
    <source>
        <dbReference type="ARBA" id="ARBA00022737"/>
    </source>
</evidence>
<gene>
    <name evidence="5" type="ORF">BOKJ2_LOCUS14052</name>
</gene>
<keyword evidence="6" id="KW-1185">Reference proteome</keyword>
<feature type="repeat" description="Filamin" evidence="3">
    <location>
        <begin position="436"/>
        <end position="531"/>
    </location>
</feature>
<dbReference type="PANTHER" id="PTHR38537">
    <property type="entry name" value="JITTERBUG, ISOFORM N"/>
    <property type="match status" value="1"/>
</dbReference>
<protein>
    <submittedName>
        <fullName evidence="5">Uncharacterized protein</fullName>
    </submittedName>
</protein>
<evidence type="ECO:0000313" key="5">
    <source>
        <dbReference type="EMBL" id="CAD5230271.1"/>
    </source>
</evidence>
<evidence type="ECO:0000313" key="6">
    <source>
        <dbReference type="Proteomes" id="UP000614601"/>
    </source>
</evidence>
<dbReference type="Pfam" id="PF00630">
    <property type="entry name" value="Filamin"/>
    <property type="match status" value="5"/>
</dbReference>
<accession>A0A811LRI1</accession>
<dbReference type="Proteomes" id="UP000783686">
    <property type="component" value="Unassembled WGS sequence"/>
</dbReference>
<dbReference type="InterPro" id="IPR001298">
    <property type="entry name" value="Filamin/ABP280_rpt"/>
</dbReference>
<feature type="repeat" description="Filamin" evidence="3">
    <location>
        <begin position="230"/>
        <end position="324"/>
    </location>
</feature>
<proteinExistence type="inferred from homology"/>
<dbReference type="OrthoDB" id="18740at2759"/>
<dbReference type="GO" id="GO:0051015">
    <property type="term" value="F:actin filament binding"/>
    <property type="evidence" value="ECO:0007669"/>
    <property type="project" value="InterPro"/>
</dbReference>
<name>A0A811LRI1_9BILA</name>
<dbReference type="Gene3D" id="2.60.40.10">
    <property type="entry name" value="Immunoglobulins"/>
    <property type="match status" value="5"/>
</dbReference>
<evidence type="ECO:0000256" key="4">
    <source>
        <dbReference type="SAM" id="MobiDB-lite"/>
    </source>
</evidence>
<dbReference type="PANTHER" id="PTHR38537:SF13">
    <property type="entry name" value="JITTERBUG, ISOFORM N"/>
    <property type="match status" value="1"/>
</dbReference>
<comment type="caution">
    <text evidence="5">The sequence shown here is derived from an EMBL/GenBank/DDBJ whole genome shotgun (WGS) entry which is preliminary data.</text>
</comment>
<evidence type="ECO:0000256" key="1">
    <source>
        <dbReference type="ARBA" id="ARBA00009238"/>
    </source>
</evidence>
<reference evidence="5" key="1">
    <citation type="submission" date="2020-09" db="EMBL/GenBank/DDBJ databases">
        <authorList>
            <person name="Kikuchi T."/>
        </authorList>
    </citation>
    <scope>NUCLEOTIDE SEQUENCE</scope>
    <source>
        <strain evidence="5">SH1</strain>
    </source>
</reference>
<keyword evidence="2" id="KW-0677">Repeat</keyword>
<dbReference type="Proteomes" id="UP000614601">
    <property type="component" value="Unassembled WGS sequence"/>
</dbReference>
<feature type="repeat" description="Filamin" evidence="3">
    <location>
        <begin position="140"/>
        <end position="232"/>
    </location>
</feature>
<dbReference type="InterPro" id="IPR017868">
    <property type="entry name" value="Filamin/ABP280_repeat-like"/>
</dbReference>
<dbReference type="InterPro" id="IPR013783">
    <property type="entry name" value="Ig-like_fold"/>
</dbReference>
<comment type="similarity">
    <text evidence="1">Belongs to the filamin family.</text>
</comment>
<feature type="repeat" description="Filamin" evidence="3">
    <location>
        <begin position="60"/>
        <end position="142"/>
    </location>
</feature>
<dbReference type="EMBL" id="CAJFDH010000006">
    <property type="protein sequence ID" value="CAD5230271.1"/>
    <property type="molecule type" value="Genomic_DNA"/>
</dbReference>
<organism evidence="5 6">
    <name type="scientific">Bursaphelenchus okinawaensis</name>
    <dbReference type="NCBI Taxonomy" id="465554"/>
    <lineage>
        <taxon>Eukaryota</taxon>
        <taxon>Metazoa</taxon>
        <taxon>Ecdysozoa</taxon>
        <taxon>Nematoda</taxon>
        <taxon>Chromadorea</taxon>
        <taxon>Rhabditida</taxon>
        <taxon>Tylenchina</taxon>
        <taxon>Tylenchomorpha</taxon>
        <taxon>Aphelenchoidea</taxon>
        <taxon>Aphelenchoididae</taxon>
        <taxon>Bursaphelenchus</taxon>
    </lineage>
</organism>
<dbReference type="PROSITE" id="PS50194">
    <property type="entry name" value="FILAMIN_REPEAT"/>
    <property type="match status" value="5"/>
</dbReference>
<dbReference type="EMBL" id="CAJFCW020000006">
    <property type="protein sequence ID" value="CAG9127660.1"/>
    <property type="molecule type" value="Genomic_DNA"/>
</dbReference>
<dbReference type="SUPFAM" id="SSF81296">
    <property type="entry name" value="E set domains"/>
    <property type="match status" value="5"/>
</dbReference>
<dbReference type="GO" id="GO:0030036">
    <property type="term" value="P:actin cytoskeleton organization"/>
    <property type="evidence" value="ECO:0007669"/>
    <property type="project" value="InterPro"/>
</dbReference>
<evidence type="ECO:0000256" key="3">
    <source>
        <dbReference type="PROSITE-ProRule" id="PRU00087"/>
    </source>
</evidence>
<dbReference type="InterPro" id="IPR044801">
    <property type="entry name" value="Filamin"/>
</dbReference>
<dbReference type="InterPro" id="IPR014756">
    <property type="entry name" value="Ig_E-set"/>
</dbReference>
<feature type="repeat" description="Filamin" evidence="3">
    <location>
        <begin position="322"/>
        <end position="415"/>
    </location>
</feature>
<dbReference type="AlphaFoldDB" id="A0A811LRI1"/>